<organism evidence="1 2">
    <name type="scientific">Aquaticitalea lipolytica</name>
    <dbReference type="NCBI Taxonomy" id="1247562"/>
    <lineage>
        <taxon>Bacteria</taxon>
        <taxon>Pseudomonadati</taxon>
        <taxon>Bacteroidota</taxon>
        <taxon>Flavobacteriia</taxon>
        <taxon>Flavobacteriales</taxon>
        <taxon>Flavobacteriaceae</taxon>
        <taxon>Aquaticitalea</taxon>
    </lineage>
</organism>
<evidence type="ECO:0000313" key="1">
    <source>
        <dbReference type="EMBL" id="GFZ83523.1"/>
    </source>
</evidence>
<name>A0A8J2X9R2_9FLAO</name>
<evidence type="ECO:0000313" key="2">
    <source>
        <dbReference type="Proteomes" id="UP000598120"/>
    </source>
</evidence>
<dbReference type="AlphaFoldDB" id="A0A8J2X9R2"/>
<reference evidence="1 2" key="1">
    <citation type="journal article" date="2014" name="Int. J. Syst. Evol. Microbiol.">
        <title>Complete genome sequence of Corynebacterium casei LMG S-19264T (=DSM 44701T), isolated from a smear-ripened cheese.</title>
        <authorList>
            <consortium name="US DOE Joint Genome Institute (JGI-PGF)"/>
            <person name="Walter F."/>
            <person name="Albersmeier A."/>
            <person name="Kalinowski J."/>
            <person name="Ruckert C."/>
        </authorList>
    </citation>
    <scope>NUCLEOTIDE SEQUENCE [LARGE SCALE GENOMIC DNA]</scope>
    <source>
        <strain evidence="1 2">CGMCC 1.15295</strain>
    </source>
</reference>
<proteinExistence type="predicted"/>
<comment type="caution">
    <text evidence="1">The sequence shown here is derived from an EMBL/GenBank/DDBJ whole genome shotgun (WGS) entry which is preliminary data.</text>
</comment>
<keyword evidence="2" id="KW-1185">Reference proteome</keyword>
<dbReference type="RefSeq" id="WP_188605493.1">
    <property type="nucleotide sequence ID" value="NZ_BMIC01000001.1"/>
</dbReference>
<dbReference type="Proteomes" id="UP000598120">
    <property type="component" value="Unassembled WGS sequence"/>
</dbReference>
<dbReference type="EMBL" id="BMIC01000001">
    <property type="protein sequence ID" value="GFZ83523.1"/>
    <property type="molecule type" value="Genomic_DNA"/>
</dbReference>
<accession>A0A8J2X9R2</accession>
<gene>
    <name evidence="1" type="ORF">GCM10011531_12940</name>
</gene>
<sequence>MKTIKKVTYLLFFTIAVMSTYQCSSTKYKLQEKTTLQLDRVYFQEWYAGIKVGGTGINIYFPNLNSNNKVVVDSVFFRNLKGKLTKERSMYSAILKNRSPYDSTPITKAVKYPFKLSGNECVISYIEDGETKYFKIVNVTEREGIYYENGPPSRVVTVDIE</sequence>
<protein>
    <submittedName>
        <fullName evidence="1">Uncharacterized protein</fullName>
    </submittedName>
</protein>